<dbReference type="EMBL" id="CP060716">
    <property type="protein sequence ID" value="QNN61982.1"/>
    <property type="molecule type" value="Genomic_DNA"/>
</dbReference>
<proteinExistence type="inferred from homology"/>
<dbReference type="PIRSF" id="PIRSF003230">
    <property type="entry name" value="YbgC"/>
    <property type="match status" value="1"/>
</dbReference>
<keyword evidence="4" id="KW-1185">Reference proteome</keyword>
<dbReference type="Pfam" id="PF13279">
    <property type="entry name" value="4HBT_2"/>
    <property type="match status" value="1"/>
</dbReference>
<dbReference type="NCBIfam" id="TIGR00051">
    <property type="entry name" value="YbgC/FadM family acyl-CoA thioesterase"/>
    <property type="match status" value="1"/>
</dbReference>
<comment type="similarity">
    <text evidence="1">Belongs to the 4-hydroxybenzoyl-CoA thioesterase family.</text>
</comment>
<reference evidence="3 4" key="1">
    <citation type="submission" date="2020-08" db="EMBL/GenBank/DDBJ databases">
        <title>Genome sequence of Leucobacter denitrificans KACC 14055T.</title>
        <authorList>
            <person name="Hyun D.-W."/>
            <person name="Bae J.-W."/>
        </authorList>
    </citation>
    <scope>NUCLEOTIDE SEQUENCE [LARGE SCALE GENOMIC DNA]</scope>
    <source>
        <strain evidence="3 4">KACC 14055</strain>
    </source>
</reference>
<accession>A0A7G9S2A7</accession>
<evidence type="ECO:0000256" key="2">
    <source>
        <dbReference type="ARBA" id="ARBA00022801"/>
    </source>
</evidence>
<dbReference type="InterPro" id="IPR006684">
    <property type="entry name" value="YbgC/YbaW"/>
</dbReference>
<protein>
    <submittedName>
        <fullName evidence="3">Acyl-CoA thioesterase</fullName>
    </submittedName>
</protein>
<dbReference type="CDD" id="cd00586">
    <property type="entry name" value="4HBT"/>
    <property type="match status" value="1"/>
</dbReference>
<sequence>MHVYSHHVRYHEVDQQGFLFNGRYLEICDVAFAEFIRTLGWTYGELNELGADPSVVSVNAQFAVPARYDDLLDVDVQCVRVGTSSFELRNVISRKSELIAELTMVHVNVDAKEEKSVPLPEKVATALRAALRSEKDPNGKQ</sequence>
<evidence type="ECO:0000313" key="3">
    <source>
        <dbReference type="EMBL" id="QNN61982.1"/>
    </source>
</evidence>
<dbReference type="InterPro" id="IPR050563">
    <property type="entry name" value="4-hydroxybenzoyl-CoA_TE"/>
</dbReference>
<dbReference type="KEGG" id="ldn:H9L06_06545"/>
<dbReference type="SUPFAM" id="SSF54637">
    <property type="entry name" value="Thioesterase/thiol ester dehydrase-isomerase"/>
    <property type="match status" value="1"/>
</dbReference>
<evidence type="ECO:0000256" key="1">
    <source>
        <dbReference type="ARBA" id="ARBA00005953"/>
    </source>
</evidence>
<organism evidence="3 4">
    <name type="scientific">Leucobacter denitrificans</name>
    <dbReference type="NCBI Taxonomy" id="683042"/>
    <lineage>
        <taxon>Bacteria</taxon>
        <taxon>Bacillati</taxon>
        <taxon>Actinomycetota</taxon>
        <taxon>Actinomycetes</taxon>
        <taxon>Micrococcales</taxon>
        <taxon>Microbacteriaceae</taxon>
        <taxon>Leucobacter</taxon>
    </lineage>
</organism>
<gene>
    <name evidence="3" type="ORF">H9L06_06545</name>
</gene>
<dbReference type="PANTHER" id="PTHR31793">
    <property type="entry name" value="4-HYDROXYBENZOYL-COA THIOESTERASE FAMILY MEMBER"/>
    <property type="match status" value="1"/>
</dbReference>
<evidence type="ECO:0000313" key="4">
    <source>
        <dbReference type="Proteomes" id="UP000515934"/>
    </source>
</evidence>
<name>A0A7G9S2A7_9MICO</name>
<keyword evidence="2" id="KW-0378">Hydrolase</keyword>
<dbReference type="Proteomes" id="UP000515934">
    <property type="component" value="Chromosome"/>
</dbReference>
<dbReference type="InterPro" id="IPR029069">
    <property type="entry name" value="HotDog_dom_sf"/>
</dbReference>
<dbReference type="PANTHER" id="PTHR31793:SF27">
    <property type="entry name" value="NOVEL THIOESTERASE SUPERFAMILY DOMAIN AND SAPOSIN A-TYPE DOMAIN CONTAINING PROTEIN (0610012H03RIK)"/>
    <property type="match status" value="1"/>
</dbReference>
<dbReference type="GO" id="GO:0047617">
    <property type="term" value="F:fatty acyl-CoA hydrolase activity"/>
    <property type="evidence" value="ECO:0007669"/>
    <property type="project" value="TreeGrafter"/>
</dbReference>
<dbReference type="AlphaFoldDB" id="A0A7G9S2A7"/>
<dbReference type="RefSeq" id="WP_187554453.1">
    <property type="nucleotide sequence ID" value="NZ_CP060716.1"/>
</dbReference>
<dbReference type="Gene3D" id="3.10.129.10">
    <property type="entry name" value="Hotdog Thioesterase"/>
    <property type="match status" value="1"/>
</dbReference>